<evidence type="ECO:0000313" key="17">
    <source>
        <dbReference type="EMBL" id="GEQ54512.1"/>
    </source>
</evidence>
<evidence type="ECO:0000256" key="4">
    <source>
        <dbReference type="ARBA" id="ARBA00022692"/>
    </source>
</evidence>
<keyword evidence="3 12" id="KW-1003">Cell membrane</keyword>
<comment type="function">
    <text evidence="12">Required for the insertion and/or proper folding and/or complex formation of integral membrane proteins into the membrane. Involved in integration of membrane proteins that insert both dependently and independently of the Sec translocase complex, as well as at least some lipoproteins.</text>
</comment>
<evidence type="ECO:0000256" key="8">
    <source>
        <dbReference type="ARBA" id="ARBA00023136"/>
    </source>
</evidence>
<name>A0AAN4RKM6_9ENTE</name>
<gene>
    <name evidence="17" type="primary">yidC_1</name>
    <name evidence="12" type="synonym">yidC</name>
    <name evidence="16" type="ORF">TK11N_13830</name>
    <name evidence="17" type="ORF">TK2N_13560</name>
</gene>
<keyword evidence="9" id="KW-0564">Palmitate</keyword>
<feature type="transmembrane region" description="Helical" evidence="12">
    <location>
        <begin position="60"/>
        <end position="81"/>
    </location>
</feature>
<dbReference type="InterPro" id="IPR023060">
    <property type="entry name" value="YidC/YidC1/YidC2_Firmicutes"/>
</dbReference>
<dbReference type="Proteomes" id="UP000886597">
    <property type="component" value="Unassembled WGS sequence"/>
</dbReference>
<evidence type="ECO:0000256" key="5">
    <source>
        <dbReference type="ARBA" id="ARBA00022729"/>
    </source>
</evidence>
<feature type="compositionally biased region" description="Basic residues" evidence="14">
    <location>
        <begin position="301"/>
        <end position="314"/>
    </location>
</feature>
<accession>A0AAN4RKM6</accession>
<feature type="compositionally biased region" description="Polar residues" evidence="14">
    <location>
        <begin position="272"/>
        <end position="284"/>
    </location>
</feature>
<dbReference type="PRINTS" id="PR00701">
    <property type="entry name" value="60KDINNERMP"/>
</dbReference>
<protein>
    <recommendedName>
        <fullName evidence="12">Membrane protein insertase YidC</fullName>
    </recommendedName>
    <alternativeName>
        <fullName evidence="12">Foldase YidC</fullName>
    </alternativeName>
    <alternativeName>
        <fullName evidence="12">Membrane integrase YidC</fullName>
    </alternativeName>
    <alternativeName>
        <fullName evidence="12">Membrane protein YidC</fullName>
    </alternativeName>
</protein>
<feature type="region of interest" description="Disordered" evidence="14">
    <location>
        <begin position="262"/>
        <end position="314"/>
    </location>
</feature>
<keyword evidence="10 12" id="KW-0143">Chaperone</keyword>
<comment type="subcellular location">
    <subcellularLocation>
        <location evidence="1 12">Cell membrane</location>
        <topology evidence="1 12">Multi-pass membrane protein</topology>
    </subcellularLocation>
</comment>
<feature type="transmembrane region" description="Helical" evidence="12">
    <location>
        <begin position="6"/>
        <end position="24"/>
    </location>
</feature>
<dbReference type="PROSITE" id="PS51257">
    <property type="entry name" value="PROKAR_LIPOPROTEIN"/>
    <property type="match status" value="1"/>
</dbReference>
<comment type="caution">
    <text evidence="17">The sequence shown here is derived from an EMBL/GenBank/DDBJ whole genome shotgun (WGS) entry which is preliminary data.</text>
</comment>
<keyword evidence="7 12" id="KW-1133">Transmembrane helix</keyword>
<evidence type="ECO:0000256" key="1">
    <source>
        <dbReference type="ARBA" id="ARBA00004651"/>
    </source>
</evidence>
<dbReference type="KEGG" id="tkr:C7K43_04825"/>
<keyword evidence="19" id="KW-1185">Reference proteome</keyword>
<feature type="transmembrane region" description="Helical" evidence="12">
    <location>
        <begin position="133"/>
        <end position="158"/>
    </location>
</feature>
<keyword evidence="8 12" id="KW-0472">Membrane</keyword>
<sequence>MNKIKKWLVTSGLLGMMITLSGCVKRLDDGSPDPSGLIYRFLVNPLGSFLTYMADNWGLGFGWAIIVLTIIIRCILMPLMINQSRKSMFQSEKMQYLKPQIDIAQKNMKQANTQEEQMQAQKEMQEVYKENNVSMLGGIGCLPLLIQMPIFSALFFTTRYTPGIESSTFLGMSLGERSLTLVVIAGLAYVAQSFISMIGMPPEQKKQMRSMMIVSPMMIVFVSLSSPAGVTLYWVVGGFIGCVQTFITNVLMKPRIKKQIAKEMEENPPKTVVTQRTDVTPSTESDQKPAAKPKSANTNKNRNRNAGKQQYHKN</sequence>
<evidence type="ECO:0000256" key="10">
    <source>
        <dbReference type="ARBA" id="ARBA00023186"/>
    </source>
</evidence>
<feature type="coiled-coil region" evidence="13">
    <location>
        <begin position="101"/>
        <end position="131"/>
    </location>
</feature>
<feature type="transmembrane region" description="Helical" evidence="12">
    <location>
        <begin position="232"/>
        <end position="252"/>
    </location>
</feature>
<comment type="similarity">
    <text evidence="12">Belongs to the OXA1/ALB3/YidC family. Type 2 subfamily.</text>
</comment>
<evidence type="ECO:0000313" key="18">
    <source>
        <dbReference type="Proteomes" id="UP000886597"/>
    </source>
</evidence>
<keyword evidence="4 12" id="KW-0812">Transmembrane</keyword>
<evidence type="ECO:0000256" key="2">
    <source>
        <dbReference type="ARBA" id="ARBA00022448"/>
    </source>
</evidence>
<dbReference type="InterPro" id="IPR028055">
    <property type="entry name" value="YidC/Oxa/ALB_C"/>
</dbReference>
<dbReference type="PANTHER" id="PTHR12428:SF65">
    <property type="entry name" value="CYTOCHROME C OXIDASE ASSEMBLY PROTEIN COX18, MITOCHONDRIAL"/>
    <property type="match status" value="1"/>
</dbReference>
<dbReference type="NCBIfam" id="TIGR03592">
    <property type="entry name" value="yidC_oxa1_cterm"/>
    <property type="match status" value="1"/>
</dbReference>
<dbReference type="InterPro" id="IPR001708">
    <property type="entry name" value="YidC/ALB3/OXA1/COX18"/>
</dbReference>
<keyword evidence="5 12" id="KW-0732">Signal</keyword>
<dbReference type="EMBL" id="BKBQ01000018">
    <property type="protein sequence ID" value="GEQ54512.1"/>
    <property type="molecule type" value="Genomic_DNA"/>
</dbReference>
<organism evidence="17 18">
    <name type="scientific">Tetragenococcus koreensis</name>
    <dbReference type="NCBI Taxonomy" id="290335"/>
    <lineage>
        <taxon>Bacteria</taxon>
        <taxon>Bacillati</taxon>
        <taxon>Bacillota</taxon>
        <taxon>Bacilli</taxon>
        <taxon>Lactobacillales</taxon>
        <taxon>Enterococcaceae</taxon>
        <taxon>Tetragenococcus</taxon>
    </lineage>
</organism>
<evidence type="ECO:0000313" key="16">
    <source>
        <dbReference type="EMBL" id="GEQ49531.1"/>
    </source>
</evidence>
<proteinExistence type="inferred from homology"/>
<evidence type="ECO:0000256" key="14">
    <source>
        <dbReference type="SAM" id="MobiDB-lite"/>
    </source>
</evidence>
<evidence type="ECO:0000256" key="9">
    <source>
        <dbReference type="ARBA" id="ARBA00023139"/>
    </source>
</evidence>
<keyword evidence="11 12" id="KW-0449">Lipoprotein</keyword>
<dbReference type="PANTHER" id="PTHR12428">
    <property type="entry name" value="OXA1"/>
    <property type="match status" value="1"/>
</dbReference>
<evidence type="ECO:0000313" key="19">
    <source>
        <dbReference type="Proteomes" id="UP000886607"/>
    </source>
</evidence>
<dbReference type="Pfam" id="PF02096">
    <property type="entry name" value="60KD_IMP"/>
    <property type="match status" value="1"/>
</dbReference>
<evidence type="ECO:0000259" key="15">
    <source>
        <dbReference type="Pfam" id="PF02096"/>
    </source>
</evidence>
<dbReference type="GO" id="GO:0051205">
    <property type="term" value="P:protein insertion into membrane"/>
    <property type="evidence" value="ECO:0007669"/>
    <property type="project" value="TreeGrafter"/>
</dbReference>
<evidence type="ECO:0000256" key="7">
    <source>
        <dbReference type="ARBA" id="ARBA00022989"/>
    </source>
</evidence>
<evidence type="ECO:0000256" key="12">
    <source>
        <dbReference type="HAMAP-Rule" id="MF_01811"/>
    </source>
</evidence>
<dbReference type="EMBL" id="BKBO01000019">
    <property type="protein sequence ID" value="GEQ49531.1"/>
    <property type="molecule type" value="Genomic_DNA"/>
</dbReference>
<feature type="transmembrane region" description="Helical" evidence="12">
    <location>
        <begin position="178"/>
        <end position="198"/>
    </location>
</feature>
<keyword evidence="13" id="KW-0175">Coiled coil</keyword>
<dbReference type="GO" id="GO:0005886">
    <property type="term" value="C:plasma membrane"/>
    <property type="evidence" value="ECO:0007669"/>
    <property type="project" value="UniProtKB-SubCell"/>
</dbReference>
<dbReference type="InterPro" id="IPR047196">
    <property type="entry name" value="YidC_ALB_C"/>
</dbReference>
<evidence type="ECO:0000256" key="3">
    <source>
        <dbReference type="ARBA" id="ARBA00022475"/>
    </source>
</evidence>
<dbReference type="GO" id="GO:0032977">
    <property type="term" value="F:membrane insertase activity"/>
    <property type="evidence" value="ECO:0007669"/>
    <property type="project" value="InterPro"/>
</dbReference>
<dbReference type="GO" id="GO:0015031">
    <property type="term" value="P:protein transport"/>
    <property type="evidence" value="ECO:0007669"/>
    <property type="project" value="UniProtKB-KW"/>
</dbReference>
<dbReference type="AlphaFoldDB" id="A0AAN4RKM6"/>
<feature type="domain" description="Membrane insertase YidC/Oxa/ALB C-terminal" evidence="15">
    <location>
        <begin position="61"/>
        <end position="249"/>
    </location>
</feature>
<dbReference type="HAMAP" id="MF_01811">
    <property type="entry name" value="YidC_type2"/>
    <property type="match status" value="1"/>
</dbReference>
<reference evidence="17" key="2">
    <citation type="journal article" date="2020" name="Int. Dairy J.">
        <title>Lactic acid bacterial diversity in Brie cheese focusing on salt concentration and pH of isolation medium and characterisation of halophilic and alkaliphilic lactic acid bacterial isolates.</title>
        <authorList>
            <person name="Unno R."/>
            <person name="Matsutani M."/>
            <person name="Suzuki T."/>
            <person name="Kodama K."/>
            <person name="Matsushita H."/>
            <person name="Yamasato K."/>
            <person name="Koizumi Y."/>
            <person name="Ishikawa M."/>
        </authorList>
    </citation>
    <scope>NUCLEOTIDE SEQUENCE</scope>
    <source>
        <strain evidence="17">7C1</strain>
        <strain evidence="16">8C4</strain>
    </source>
</reference>
<reference evidence="17" key="1">
    <citation type="submission" date="2019-08" db="EMBL/GenBank/DDBJ databases">
        <authorList>
            <person name="Ishikawa M."/>
            <person name="Suzuki T."/>
            <person name="Matsutani M."/>
        </authorList>
    </citation>
    <scope>NUCLEOTIDE SEQUENCE</scope>
    <source>
        <strain evidence="17">7C1</strain>
        <strain evidence="16">8C4</strain>
    </source>
</reference>
<keyword evidence="6 12" id="KW-0653">Protein transport</keyword>
<keyword evidence="2 12" id="KW-0813">Transport</keyword>
<evidence type="ECO:0000256" key="11">
    <source>
        <dbReference type="ARBA" id="ARBA00023288"/>
    </source>
</evidence>
<dbReference type="CDD" id="cd20070">
    <property type="entry name" value="5TM_YidC_Alb3"/>
    <property type="match status" value="1"/>
</dbReference>
<evidence type="ECO:0000256" key="13">
    <source>
        <dbReference type="SAM" id="Coils"/>
    </source>
</evidence>
<evidence type="ECO:0000256" key="6">
    <source>
        <dbReference type="ARBA" id="ARBA00022927"/>
    </source>
</evidence>
<dbReference type="RefSeq" id="WP_124005823.1">
    <property type="nucleotide sequence ID" value="NZ_BJYN01000022.1"/>
</dbReference>
<dbReference type="Proteomes" id="UP000886607">
    <property type="component" value="Unassembled WGS sequence"/>
</dbReference>
<dbReference type="GeneID" id="69985263"/>